<gene>
    <name evidence="1" type="ORF">H4O21_20445</name>
</gene>
<evidence type="ECO:0000313" key="2">
    <source>
        <dbReference type="Proteomes" id="UP000565262"/>
    </source>
</evidence>
<name>A0A839IWI1_9GAMM</name>
<protein>
    <submittedName>
        <fullName evidence="1">Phytanoyl-CoA dioxygenase family protein</fullName>
    </submittedName>
</protein>
<organism evidence="1 2">
    <name type="scientific">Oceanospirillum sediminis</name>
    <dbReference type="NCBI Taxonomy" id="2760088"/>
    <lineage>
        <taxon>Bacteria</taxon>
        <taxon>Pseudomonadati</taxon>
        <taxon>Pseudomonadota</taxon>
        <taxon>Gammaproteobacteria</taxon>
        <taxon>Oceanospirillales</taxon>
        <taxon>Oceanospirillaceae</taxon>
        <taxon>Oceanospirillum</taxon>
    </lineage>
</organism>
<reference evidence="1 2" key="1">
    <citation type="submission" date="2020-08" db="EMBL/GenBank/DDBJ databases">
        <title>Oceanospirillum sp. nov. isolated from marine sediment.</title>
        <authorList>
            <person name="Ji X."/>
        </authorList>
    </citation>
    <scope>NUCLEOTIDE SEQUENCE [LARGE SCALE GENOMIC DNA]</scope>
    <source>
        <strain evidence="1 2">D5</strain>
    </source>
</reference>
<dbReference type="EMBL" id="JACJFM010000040">
    <property type="protein sequence ID" value="MBB1488984.1"/>
    <property type="molecule type" value="Genomic_DNA"/>
</dbReference>
<dbReference type="AlphaFoldDB" id="A0A839IWI1"/>
<dbReference type="RefSeq" id="WP_182810754.1">
    <property type="nucleotide sequence ID" value="NZ_JACJFM010000040.1"/>
</dbReference>
<comment type="caution">
    <text evidence="1">The sequence shown here is derived from an EMBL/GenBank/DDBJ whole genome shotgun (WGS) entry which is preliminary data.</text>
</comment>
<sequence length="295" mass="33639">MKLSYLTQPMCDQERSERLFSGELLIYRQIPAMLELIEQADARLRTALGGLEPDTAQHHLGRDEFLDRTGQVQTAFRKDPAMRALFFDVLKQCGVDISRTSYDHFPMRIVPFANSHDGAQRAAIGHHRDSWGSNIHCQQNWWAPLYTLEPQRSITFYPAYWHQPLANNTAQWRFSDYLASRKQSESERAVEYPSAPGPAEPVDESEAVQIMLNPGDVLNFASAHLHASAVNTTDKTRFSVEMRTISDHDLQSERFAPNVDNLGEPPMYAWFKSITTLQPLVVTEAREPVCQIEPH</sequence>
<keyword evidence="2" id="KW-1185">Reference proteome</keyword>
<accession>A0A839IWI1</accession>
<proteinExistence type="predicted"/>
<dbReference type="Proteomes" id="UP000565262">
    <property type="component" value="Unassembled WGS sequence"/>
</dbReference>
<dbReference type="SUPFAM" id="SSF51197">
    <property type="entry name" value="Clavaminate synthase-like"/>
    <property type="match status" value="1"/>
</dbReference>
<dbReference type="Gene3D" id="2.60.120.620">
    <property type="entry name" value="q2cbj1_9rhob like domain"/>
    <property type="match status" value="1"/>
</dbReference>
<evidence type="ECO:0000313" key="1">
    <source>
        <dbReference type="EMBL" id="MBB1488984.1"/>
    </source>
</evidence>
<keyword evidence="1" id="KW-0223">Dioxygenase</keyword>
<keyword evidence="1" id="KW-0560">Oxidoreductase</keyword>
<dbReference type="GO" id="GO:0051213">
    <property type="term" value="F:dioxygenase activity"/>
    <property type="evidence" value="ECO:0007669"/>
    <property type="project" value="UniProtKB-KW"/>
</dbReference>